<evidence type="ECO:0000313" key="1">
    <source>
        <dbReference type="EMBL" id="PON49657.1"/>
    </source>
</evidence>
<evidence type="ECO:0000313" key="2">
    <source>
        <dbReference type="Proteomes" id="UP000237105"/>
    </source>
</evidence>
<feature type="non-terminal residue" evidence="1">
    <location>
        <position position="1"/>
    </location>
</feature>
<organism evidence="1 2">
    <name type="scientific">Parasponia andersonii</name>
    <name type="common">Sponia andersonii</name>
    <dbReference type="NCBI Taxonomy" id="3476"/>
    <lineage>
        <taxon>Eukaryota</taxon>
        <taxon>Viridiplantae</taxon>
        <taxon>Streptophyta</taxon>
        <taxon>Embryophyta</taxon>
        <taxon>Tracheophyta</taxon>
        <taxon>Spermatophyta</taxon>
        <taxon>Magnoliopsida</taxon>
        <taxon>eudicotyledons</taxon>
        <taxon>Gunneridae</taxon>
        <taxon>Pentapetalae</taxon>
        <taxon>rosids</taxon>
        <taxon>fabids</taxon>
        <taxon>Rosales</taxon>
        <taxon>Cannabaceae</taxon>
        <taxon>Parasponia</taxon>
    </lineage>
</organism>
<protein>
    <submittedName>
        <fullName evidence="1">Uncharacterized protein</fullName>
    </submittedName>
</protein>
<name>A0A2P5BLI8_PARAD</name>
<dbReference type="EMBL" id="JXTB01000257">
    <property type="protein sequence ID" value="PON49657.1"/>
    <property type="molecule type" value="Genomic_DNA"/>
</dbReference>
<dbReference type="AlphaFoldDB" id="A0A2P5BLI8"/>
<proteinExistence type="predicted"/>
<comment type="caution">
    <text evidence="1">The sequence shown here is derived from an EMBL/GenBank/DDBJ whole genome shotgun (WGS) entry which is preliminary data.</text>
</comment>
<gene>
    <name evidence="1" type="ORF">PanWU01x14_228900</name>
</gene>
<reference evidence="2" key="1">
    <citation type="submission" date="2016-06" db="EMBL/GenBank/DDBJ databases">
        <title>Parallel loss of symbiosis genes in relatives of nitrogen-fixing non-legume Parasponia.</title>
        <authorList>
            <person name="Van Velzen R."/>
            <person name="Holmer R."/>
            <person name="Bu F."/>
            <person name="Rutten L."/>
            <person name="Van Zeijl A."/>
            <person name="Liu W."/>
            <person name="Santuari L."/>
            <person name="Cao Q."/>
            <person name="Sharma T."/>
            <person name="Shen D."/>
            <person name="Roswanjaya Y."/>
            <person name="Wardhani T."/>
            <person name="Kalhor M.S."/>
            <person name="Jansen J."/>
            <person name="Van den Hoogen J."/>
            <person name="Gungor B."/>
            <person name="Hartog M."/>
            <person name="Hontelez J."/>
            <person name="Verver J."/>
            <person name="Yang W.-C."/>
            <person name="Schijlen E."/>
            <person name="Repin R."/>
            <person name="Schilthuizen M."/>
            <person name="Schranz E."/>
            <person name="Heidstra R."/>
            <person name="Miyata K."/>
            <person name="Fedorova E."/>
            <person name="Kohlen W."/>
            <person name="Bisseling T."/>
            <person name="Smit S."/>
            <person name="Geurts R."/>
        </authorList>
    </citation>
    <scope>NUCLEOTIDE SEQUENCE [LARGE SCALE GENOMIC DNA]</scope>
    <source>
        <strain evidence="2">cv. WU1-14</strain>
    </source>
</reference>
<accession>A0A2P5BLI8</accession>
<dbReference type="OrthoDB" id="1163597at2759"/>
<sequence length="135" mass="15568">EIGCHICETNDHSTNDCSTLPSFKECLHEQVNILNTLKRPNPNLYSQTYNPGWRNHPNFSWRNDNHAQSSQPLFHAQQNFQNPQGYAPYIPPPRKNFEETLHSFIEKQETINTQNAQTMADLKDTLAKFASALQI</sequence>
<keyword evidence="2" id="KW-1185">Reference proteome</keyword>
<dbReference type="Proteomes" id="UP000237105">
    <property type="component" value="Unassembled WGS sequence"/>
</dbReference>